<gene>
    <name evidence="1" type="ORF">M9H77_18386</name>
</gene>
<sequence length="118" mass="13361">MALASQDLPSAVVRTLKTNLDQNFMGDGRVDGTLPTMVRQMVARNNEWSKLKVKNSKKNEEQDLLQVVGLVSTFELGFWLNSSWWDEDLLPMNFFKGGDLGMEMDSICNRIGNSHHKS</sequence>
<evidence type="ECO:0000313" key="1">
    <source>
        <dbReference type="EMBL" id="KAI5668533.1"/>
    </source>
</evidence>
<organism evidence="1 2">
    <name type="scientific">Catharanthus roseus</name>
    <name type="common">Madagascar periwinkle</name>
    <name type="synonym">Vinca rosea</name>
    <dbReference type="NCBI Taxonomy" id="4058"/>
    <lineage>
        <taxon>Eukaryota</taxon>
        <taxon>Viridiplantae</taxon>
        <taxon>Streptophyta</taxon>
        <taxon>Embryophyta</taxon>
        <taxon>Tracheophyta</taxon>
        <taxon>Spermatophyta</taxon>
        <taxon>Magnoliopsida</taxon>
        <taxon>eudicotyledons</taxon>
        <taxon>Gunneridae</taxon>
        <taxon>Pentapetalae</taxon>
        <taxon>asterids</taxon>
        <taxon>lamiids</taxon>
        <taxon>Gentianales</taxon>
        <taxon>Apocynaceae</taxon>
        <taxon>Rauvolfioideae</taxon>
        <taxon>Vinceae</taxon>
        <taxon>Catharanthinae</taxon>
        <taxon>Catharanthus</taxon>
    </lineage>
</organism>
<keyword evidence="2" id="KW-1185">Reference proteome</keyword>
<dbReference type="Proteomes" id="UP001060085">
    <property type="component" value="Linkage Group LG04"/>
</dbReference>
<comment type="caution">
    <text evidence="1">The sequence shown here is derived from an EMBL/GenBank/DDBJ whole genome shotgun (WGS) entry which is preliminary data.</text>
</comment>
<name>A0ACC0B7C9_CATRO</name>
<reference evidence="2" key="1">
    <citation type="journal article" date="2023" name="Nat. Plants">
        <title>Single-cell RNA sequencing provides a high-resolution roadmap for understanding the multicellular compartmentation of specialized metabolism.</title>
        <authorList>
            <person name="Sun S."/>
            <person name="Shen X."/>
            <person name="Li Y."/>
            <person name="Li Y."/>
            <person name="Wang S."/>
            <person name="Li R."/>
            <person name="Zhang H."/>
            <person name="Shen G."/>
            <person name="Guo B."/>
            <person name="Wei J."/>
            <person name="Xu J."/>
            <person name="St-Pierre B."/>
            <person name="Chen S."/>
            <person name="Sun C."/>
        </authorList>
    </citation>
    <scope>NUCLEOTIDE SEQUENCE [LARGE SCALE GENOMIC DNA]</scope>
</reference>
<evidence type="ECO:0000313" key="2">
    <source>
        <dbReference type="Proteomes" id="UP001060085"/>
    </source>
</evidence>
<accession>A0ACC0B7C9</accession>
<dbReference type="EMBL" id="CM044704">
    <property type="protein sequence ID" value="KAI5668533.1"/>
    <property type="molecule type" value="Genomic_DNA"/>
</dbReference>
<proteinExistence type="predicted"/>
<protein>
    <submittedName>
        <fullName evidence="1">Uncharacterized protein</fullName>
    </submittedName>
</protein>